<keyword evidence="1" id="KW-0472">Membrane</keyword>
<dbReference type="EMBL" id="HBII01017042">
    <property type="protein sequence ID" value="CAE0348322.1"/>
    <property type="molecule type" value="Transcribed_RNA"/>
</dbReference>
<reference evidence="2" key="1">
    <citation type="submission" date="2021-01" db="EMBL/GenBank/DDBJ databases">
        <authorList>
            <person name="Corre E."/>
            <person name="Pelletier E."/>
            <person name="Niang G."/>
            <person name="Scheremetjew M."/>
            <person name="Finn R."/>
            <person name="Kale V."/>
            <person name="Holt S."/>
            <person name="Cochrane G."/>
            <person name="Meng A."/>
            <person name="Brown T."/>
            <person name="Cohen L."/>
        </authorList>
    </citation>
    <scope>NUCLEOTIDE SEQUENCE</scope>
    <source>
        <strain evidence="2">FSP1.4</strain>
    </source>
</reference>
<feature type="transmembrane region" description="Helical" evidence="1">
    <location>
        <begin position="20"/>
        <end position="40"/>
    </location>
</feature>
<keyword evidence="1" id="KW-0812">Transmembrane</keyword>
<accession>A0A7S3N995</accession>
<proteinExistence type="predicted"/>
<protein>
    <submittedName>
        <fullName evidence="2">Uncharacterized protein</fullName>
    </submittedName>
</protein>
<organism evidence="2">
    <name type="scientific">Euplotes harpa</name>
    <dbReference type="NCBI Taxonomy" id="151035"/>
    <lineage>
        <taxon>Eukaryota</taxon>
        <taxon>Sar</taxon>
        <taxon>Alveolata</taxon>
        <taxon>Ciliophora</taxon>
        <taxon>Intramacronucleata</taxon>
        <taxon>Spirotrichea</taxon>
        <taxon>Hypotrichia</taxon>
        <taxon>Euplotida</taxon>
        <taxon>Euplotidae</taxon>
        <taxon>Euplotes</taxon>
    </lineage>
</organism>
<sequence>MTISGYFASQNLMGALTTMAIVKASLWSTLGIIMPIKAILEVHRYRKPNSKVMIVYEIALLEGGESVRIKTIAGEEFDCKLEDIKLTNHKLFAQSMENDHMK</sequence>
<evidence type="ECO:0000313" key="2">
    <source>
        <dbReference type="EMBL" id="CAE0348322.1"/>
    </source>
</evidence>
<gene>
    <name evidence="2" type="ORF">EHAR0213_LOCUS7233</name>
</gene>
<keyword evidence="1" id="KW-1133">Transmembrane helix</keyword>
<name>A0A7S3N995_9SPIT</name>
<evidence type="ECO:0000256" key="1">
    <source>
        <dbReference type="SAM" id="Phobius"/>
    </source>
</evidence>
<dbReference type="AlphaFoldDB" id="A0A7S3N995"/>